<dbReference type="InterPro" id="IPR036249">
    <property type="entry name" value="Thioredoxin-like_sf"/>
</dbReference>
<reference evidence="3 4" key="2">
    <citation type="journal article" date="2022" name="Mar. Drugs">
        <title>Bioassay-Guided Fractionation Leads to the Detection of Cholic Acid Generated by the Rare Thalassomonas sp.</title>
        <authorList>
            <person name="Pheiffer F."/>
            <person name="Schneider Y.K."/>
            <person name="Hansen E.H."/>
            <person name="Andersen J.H."/>
            <person name="Isaksson J."/>
            <person name="Busche T."/>
            <person name="R C."/>
            <person name="Kalinowski J."/>
            <person name="Zyl L.V."/>
            <person name="Trindade M."/>
        </authorList>
    </citation>
    <scope>NUCLEOTIDE SEQUENCE [LARGE SCALE GENOMIC DNA]</scope>
    <source>
        <strain evidence="3 4">A5K-106</strain>
    </source>
</reference>
<evidence type="ECO:0000256" key="1">
    <source>
        <dbReference type="SAM" id="SignalP"/>
    </source>
</evidence>
<gene>
    <name evidence="3" type="ORF">SG35_022530</name>
</gene>
<dbReference type="InterPro" id="IPR000866">
    <property type="entry name" value="AhpC/TSA"/>
</dbReference>
<feature type="domain" description="Alkyl hydroperoxide reductase subunit C/ Thiol specific antioxidant" evidence="2">
    <location>
        <begin position="27"/>
        <end position="141"/>
    </location>
</feature>
<evidence type="ECO:0000313" key="4">
    <source>
        <dbReference type="Proteomes" id="UP000032568"/>
    </source>
</evidence>
<keyword evidence="4" id="KW-1185">Reference proteome</keyword>
<evidence type="ECO:0000313" key="3">
    <source>
        <dbReference type="EMBL" id="WDD98031.1"/>
    </source>
</evidence>
<feature type="signal peptide" evidence="1">
    <location>
        <begin position="1"/>
        <end position="21"/>
    </location>
</feature>
<dbReference type="AlphaFoldDB" id="A0AAF0BZP1"/>
<organism evidence="3 4">
    <name type="scientific">Thalassomonas actiniarum</name>
    <dbReference type="NCBI Taxonomy" id="485447"/>
    <lineage>
        <taxon>Bacteria</taxon>
        <taxon>Pseudomonadati</taxon>
        <taxon>Pseudomonadota</taxon>
        <taxon>Gammaproteobacteria</taxon>
        <taxon>Alteromonadales</taxon>
        <taxon>Colwelliaceae</taxon>
        <taxon>Thalassomonas</taxon>
    </lineage>
</organism>
<accession>A0AAF0BZP1</accession>
<dbReference type="KEGG" id="tact:SG35_022530"/>
<dbReference type="GO" id="GO:0016491">
    <property type="term" value="F:oxidoreductase activity"/>
    <property type="evidence" value="ECO:0007669"/>
    <property type="project" value="InterPro"/>
</dbReference>
<dbReference type="Proteomes" id="UP000032568">
    <property type="component" value="Chromosome"/>
</dbReference>
<protein>
    <submittedName>
        <fullName evidence="3">Redoxin domain-containing protein</fullName>
    </submittedName>
</protein>
<keyword evidence="1" id="KW-0732">Signal</keyword>
<dbReference type="RefSeq" id="WP_084692414.1">
    <property type="nucleotide sequence ID" value="NZ_CP059735.1"/>
</dbReference>
<dbReference type="SUPFAM" id="SSF52833">
    <property type="entry name" value="Thioredoxin-like"/>
    <property type="match status" value="1"/>
</dbReference>
<reference evidence="3 4" key="1">
    <citation type="journal article" date="2015" name="Genome Announc.">
        <title>Draft Genome Sequences of Marine Isolates of Thalassomonas viridans and Thalassomonas actiniarum.</title>
        <authorList>
            <person name="Olonade I."/>
            <person name="van Zyl L.J."/>
            <person name="Trindade M."/>
        </authorList>
    </citation>
    <scope>NUCLEOTIDE SEQUENCE [LARGE SCALE GENOMIC DNA]</scope>
    <source>
        <strain evidence="3 4">A5K-106</strain>
    </source>
</reference>
<evidence type="ECO:0000259" key="2">
    <source>
        <dbReference type="Pfam" id="PF00578"/>
    </source>
</evidence>
<dbReference type="Pfam" id="PF00578">
    <property type="entry name" value="AhpC-TSA"/>
    <property type="match status" value="1"/>
</dbReference>
<proteinExistence type="predicted"/>
<sequence>MMFFKMVLPVFTFSLAAAVAAGELESGSQAPVLYSENIKGEAVNSEEILRNKALYLLFFDPYRPQGISRSLALYQQYKEQIEFIALAPAMNSTLATVTKAAKDLGIDYPVIFDENHQISRLFNAWHQPTQVLIGQDGKVKFYSQSAADIQPQMAVLAFAGQEAAIKEKSE</sequence>
<dbReference type="EMBL" id="CP059735">
    <property type="protein sequence ID" value="WDD98031.1"/>
    <property type="molecule type" value="Genomic_DNA"/>
</dbReference>
<dbReference type="GO" id="GO:0016209">
    <property type="term" value="F:antioxidant activity"/>
    <property type="evidence" value="ECO:0007669"/>
    <property type="project" value="InterPro"/>
</dbReference>
<name>A0AAF0BZP1_9GAMM</name>
<feature type="chain" id="PRO_5042131728" evidence="1">
    <location>
        <begin position="22"/>
        <end position="170"/>
    </location>
</feature>
<dbReference type="Gene3D" id="3.40.30.10">
    <property type="entry name" value="Glutaredoxin"/>
    <property type="match status" value="1"/>
</dbReference>